<evidence type="ECO:0008006" key="4">
    <source>
        <dbReference type="Google" id="ProtNLM"/>
    </source>
</evidence>
<evidence type="ECO:0000313" key="3">
    <source>
        <dbReference type="Proteomes" id="UP000277579"/>
    </source>
</evidence>
<evidence type="ECO:0000256" key="1">
    <source>
        <dbReference type="SAM" id="Phobius"/>
    </source>
</evidence>
<organism evidence="2 3">
    <name type="scientific">Flavobacterium endophyticum</name>
    <dbReference type="NCBI Taxonomy" id="1540163"/>
    <lineage>
        <taxon>Bacteria</taxon>
        <taxon>Pseudomonadati</taxon>
        <taxon>Bacteroidota</taxon>
        <taxon>Flavobacteriia</taxon>
        <taxon>Flavobacteriales</taxon>
        <taxon>Flavobacteriaceae</taxon>
        <taxon>Flavobacterium</taxon>
    </lineage>
</organism>
<proteinExistence type="predicted"/>
<keyword evidence="1" id="KW-1133">Transmembrane helix</keyword>
<dbReference type="RefSeq" id="WP_121376266.1">
    <property type="nucleotide sequence ID" value="NZ_RBLC01000001.1"/>
</dbReference>
<dbReference type="OrthoDB" id="187863at2"/>
<keyword evidence="1" id="KW-0812">Transmembrane</keyword>
<feature type="transmembrane region" description="Helical" evidence="1">
    <location>
        <begin position="127"/>
        <end position="145"/>
    </location>
</feature>
<keyword evidence="1" id="KW-0472">Membrane</keyword>
<protein>
    <recommendedName>
        <fullName evidence="4">Transmembrane protein</fullName>
    </recommendedName>
</protein>
<dbReference type="InterPro" id="IPR046657">
    <property type="entry name" value="DUF6766"/>
</dbReference>
<gene>
    <name evidence="2" type="ORF">CLV94_1585</name>
</gene>
<sequence>MKKFIRNNSLSLVFLLLFIVSLVGQTLTGYREHNKELHEDGVAPIPLSEYLHTGHFIQATFENWESEFLQMALFVVLAIFLQQKGSSESKDFDKTEEVDREPSKRRKDAPWPVKAGGWIMGLYKNSLTIALFLLFLASFVLHFYGSLKDENEQLALQGLPQQTPLAYLGDSRFWFESFQNWQSEFLSVLAIIVLSIFLRQKGSPQSKPVDAPNSETGGS</sequence>
<evidence type="ECO:0000313" key="2">
    <source>
        <dbReference type="EMBL" id="RKS26524.1"/>
    </source>
</evidence>
<dbReference type="AlphaFoldDB" id="A0A495MKN0"/>
<keyword evidence="3" id="KW-1185">Reference proteome</keyword>
<dbReference type="Proteomes" id="UP000277579">
    <property type="component" value="Unassembled WGS sequence"/>
</dbReference>
<accession>A0A495MKN0</accession>
<comment type="caution">
    <text evidence="2">The sequence shown here is derived from an EMBL/GenBank/DDBJ whole genome shotgun (WGS) entry which is preliminary data.</text>
</comment>
<dbReference type="Pfam" id="PF20554">
    <property type="entry name" value="DUF6766"/>
    <property type="match status" value="1"/>
</dbReference>
<name>A0A495MKN0_9FLAO</name>
<reference evidence="2 3" key="1">
    <citation type="submission" date="2018-10" db="EMBL/GenBank/DDBJ databases">
        <title>Genomic Encyclopedia of Archaeal and Bacterial Type Strains, Phase II (KMG-II): from individual species to whole genera.</title>
        <authorList>
            <person name="Goeker M."/>
        </authorList>
    </citation>
    <scope>NUCLEOTIDE SEQUENCE [LARGE SCALE GENOMIC DNA]</scope>
    <source>
        <strain evidence="2 3">DSM 29537</strain>
    </source>
</reference>
<dbReference type="EMBL" id="RBLC01000001">
    <property type="protein sequence ID" value="RKS26524.1"/>
    <property type="molecule type" value="Genomic_DNA"/>
</dbReference>